<evidence type="ECO:0000259" key="2">
    <source>
        <dbReference type="Pfam" id="PF24800"/>
    </source>
</evidence>
<proteinExistence type="predicted"/>
<evidence type="ECO:0000313" key="3">
    <source>
        <dbReference type="EMBL" id="KAG7447047.1"/>
    </source>
</evidence>
<comment type="caution">
    <text evidence="3">The sequence shown here is derived from an EMBL/GenBank/DDBJ whole genome shotgun (WGS) entry which is preliminary data.</text>
</comment>
<keyword evidence="4" id="KW-1185">Reference proteome</keyword>
<sequence length="262" mass="28875">MTVIDYAAAYGYSSLVAAIIFAVAYVPLCAFFIVQCFRALTYVYIVLTVFCTIRVGAFVIRAIMIGSDTSGDSLDLLVTDQILFSIGFFGLLNAAYTLVLDRDLLRKTLPSENPISRIFRNRRLFHIIMIVAVALGVYGITSSMHNPTSSVASTCRKASVLIFLGLTIVQAFLTIASINKEIQDGYRPMQASSLGDRYGSFILCAISLLLLVREAFMVATITNSQKEADEHFWYPLVALPEILAIMLYCTPGLVPPRSKLPQ</sequence>
<accession>A0A9P7VUD8</accession>
<dbReference type="RefSeq" id="XP_043040547.1">
    <property type="nucleotide sequence ID" value="XM_043188089.1"/>
</dbReference>
<feature type="transmembrane region" description="Helical" evidence="1">
    <location>
        <begin position="41"/>
        <end position="62"/>
    </location>
</feature>
<feature type="transmembrane region" description="Helical" evidence="1">
    <location>
        <begin position="160"/>
        <end position="178"/>
    </location>
</feature>
<dbReference type="GeneID" id="66110386"/>
<dbReference type="Pfam" id="PF24800">
    <property type="entry name" value="DUF7702"/>
    <property type="match status" value="1"/>
</dbReference>
<feature type="transmembrane region" description="Helical" evidence="1">
    <location>
        <begin position="233"/>
        <end position="254"/>
    </location>
</feature>
<evidence type="ECO:0000256" key="1">
    <source>
        <dbReference type="SAM" id="Phobius"/>
    </source>
</evidence>
<protein>
    <recommendedName>
        <fullName evidence="2">DUF7702 domain-containing protein</fullName>
    </recommendedName>
</protein>
<dbReference type="EMBL" id="MU250533">
    <property type="protein sequence ID" value="KAG7447047.1"/>
    <property type="molecule type" value="Genomic_DNA"/>
</dbReference>
<name>A0A9P7VUD8_9AGAR</name>
<dbReference type="PANTHER" id="PTHR42109:SF2">
    <property type="entry name" value="INTEGRAL MEMBRANE PROTEIN"/>
    <property type="match status" value="1"/>
</dbReference>
<reference evidence="3" key="1">
    <citation type="submission" date="2020-11" db="EMBL/GenBank/DDBJ databases">
        <title>Adaptations for nitrogen fixation in a non-lichenized fungal sporocarp promotes dispersal by wood-feeding termites.</title>
        <authorList>
            <consortium name="DOE Joint Genome Institute"/>
            <person name="Koch R.A."/>
            <person name="Yoon G."/>
            <person name="Arayal U."/>
            <person name="Lail K."/>
            <person name="Amirebrahimi M."/>
            <person name="Labutti K."/>
            <person name="Lipzen A."/>
            <person name="Riley R."/>
            <person name="Barry K."/>
            <person name="Henrissat B."/>
            <person name="Grigoriev I.V."/>
            <person name="Herr J.R."/>
            <person name="Aime M.C."/>
        </authorList>
    </citation>
    <scope>NUCLEOTIDE SEQUENCE</scope>
    <source>
        <strain evidence="3">MCA 3950</strain>
    </source>
</reference>
<dbReference type="Proteomes" id="UP000812287">
    <property type="component" value="Unassembled WGS sequence"/>
</dbReference>
<feature type="transmembrane region" description="Helical" evidence="1">
    <location>
        <begin position="198"/>
        <end position="221"/>
    </location>
</feature>
<feature type="transmembrane region" description="Helical" evidence="1">
    <location>
        <begin position="12"/>
        <end position="34"/>
    </location>
</feature>
<dbReference type="InterPro" id="IPR056119">
    <property type="entry name" value="DUF7702"/>
</dbReference>
<evidence type="ECO:0000313" key="4">
    <source>
        <dbReference type="Proteomes" id="UP000812287"/>
    </source>
</evidence>
<organism evidence="3 4">
    <name type="scientific">Guyanagaster necrorhizus</name>
    <dbReference type="NCBI Taxonomy" id="856835"/>
    <lineage>
        <taxon>Eukaryota</taxon>
        <taxon>Fungi</taxon>
        <taxon>Dikarya</taxon>
        <taxon>Basidiomycota</taxon>
        <taxon>Agaricomycotina</taxon>
        <taxon>Agaricomycetes</taxon>
        <taxon>Agaricomycetidae</taxon>
        <taxon>Agaricales</taxon>
        <taxon>Marasmiineae</taxon>
        <taxon>Physalacriaceae</taxon>
        <taxon>Guyanagaster</taxon>
    </lineage>
</organism>
<dbReference type="OrthoDB" id="5389493at2759"/>
<feature type="transmembrane region" description="Helical" evidence="1">
    <location>
        <begin position="82"/>
        <end position="100"/>
    </location>
</feature>
<keyword evidence="1" id="KW-0812">Transmembrane</keyword>
<keyword evidence="1" id="KW-1133">Transmembrane helix</keyword>
<feature type="domain" description="DUF7702" evidence="2">
    <location>
        <begin position="19"/>
        <end position="180"/>
    </location>
</feature>
<dbReference type="AlphaFoldDB" id="A0A9P7VUD8"/>
<keyword evidence="1" id="KW-0472">Membrane</keyword>
<feature type="transmembrane region" description="Helical" evidence="1">
    <location>
        <begin position="121"/>
        <end position="140"/>
    </location>
</feature>
<gene>
    <name evidence="3" type="ORF">BT62DRAFT_948923</name>
</gene>
<dbReference type="PANTHER" id="PTHR42109">
    <property type="entry name" value="UNPLACED GENOMIC SCAFFOLD UM_SCAF_CONTIG_1.265, WHOLE GENOME SHOTGUN SEQUENCE"/>
    <property type="match status" value="1"/>
</dbReference>